<reference evidence="2 3" key="1">
    <citation type="journal article" date="2019" name="Int. J. Syst. Evol. Microbiol.">
        <title>The Global Catalogue of Microorganisms (GCM) 10K type strain sequencing project: providing services to taxonomists for standard genome sequencing and annotation.</title>
        <authorList>
            <consortium name="The Broad Institute Genomics Platform"/>
            <consortium name="The Broad Institute Genome Sequencing Center for Infectious Disease"/>
            <person name="Wu L."/>
            <person name="Ma J."/>
        </authorList>
    </citation>
    <scope>NUCLEOTIDE SEQUENCE [LARGE SCALE GENOMIC DNA]</scope>
    <source>
        <strain evidence="2 3">JCM 14603</strain>
    </source>
</reference>
<keyword evidence="3" id="KW-1185">Reference proteome</keyword>
<dbReference type="Pfam" id="PF13302">
    <property type="entry name" value="Acetyltransf_3"/>
    <property type="match status" value="1"/>
</dbReference>
<dbReference type="RefSeq" id="WP_249054952.1">
    <property type="nucleotide sequence ID" value="NZ_BAAAES010000008.1"/>
</dbReference>
<name>A0ABN1HW09_9SPHN</name>
<evidence type="ECO:0000313" key="3">
    <source>
        <dbReference type="Proteomes" id="UP001500238"/>
    </source>
</evidence>
<dbReference type="EMBL" id="BAAAES010000008">
    <property type="protein sequence ID" value="GAA0670183.1"/>
    <property type="molecule type" value="Genomic_DNA"/>
</dbReference>
<evidence type="ECO:0000259" key="1">
    <source>
        <dbReference type="PROSITE" id="PS51186"/>
    </source>
</evidence>
<dbReference type="InterPro" id="IPR016181">
    <property type="entry name" value="Acyl_CoA_acyltransferase"/>
</dbReference>
<proteinExistence type="predicted"/>
<gene>
    <name evidence="2" type="ORF">GCM10009102_21010</name>
</gene>
<organism evidence="2 3">
    <name type="scientific">Sphingomonas insulae</name>
    <dbReference type="NCBI Taxonomy" id="424800"/>
    <lineage>
        <taxon>Bacteria</taxon>
        <taxon>Pseudomonadati</taxon>
        <taxon>Pseudomonadota</taxon>
        <taxon>Alphaproteobacteria</taxon>
        <taxon>Sphingomonadales</taxon>
        <taxon>Sphingomonadaceae</taxon>
        <taxon>Sphingomonas</taxon>
    </lineage>
</organism>
<dbReference type="SUPFAM" id="SSF55729">
    <property type="entry name" value="Acyl-CoA N-acyltransferases (Nat)"/>
    <property type="match status" value="1"/>
</dbReference>
<dbReference type="Gene3D" id="3.40.630.30">
    <property type="match status" value="1"/>
</dbReference>
<dbReference type="Proteomes" id="UP001500238">
    <property type="component" value="Unassembled WGS sequence"/>
</dbReference>
<dbReference type="PANTHER" id="PTHR43792:SF1">
    <property type="entry name" value="N-ACETYLTRANSFERASE DOMAIN-CONTAINING PROTEIN"/>
    <property type="match status" value="1"/>
</dbReference>
<evidence type="ECO:0000313" key="2">
    <source>
        <dbReference type="EMBL" id="GAA0670183.1"/>
    </source>
</evidence>
<comment type="caution">
    <text evidence="2">The sequence shown here is derived from an EMBL/GenBank/DDBJ whole genome shotgun (WGS) entry which is preliminary data.</text>
</comment>
<dbReference type="PANTHER" id="PTHR43792">
    <property type="entry name" value="GNAT FAMILY, PUTATIVE (AFU_ORTHOLOGUE AFUA_3G00765)-RELATED-RELATED"/>
    <property type="match status" value="1"/>
</dbReference>
<accession>A0ABN1HW09</accession>
<dbReference type="PROSITE" id="PS51186">
    <property type="entry name" value="GNAT"/>
    <property type="match status" value="1"/>
</dbReference>
<sequence length="174" mass="18870">MTGLPTLATARLRLRRRVPDDAGALFATMADAGAMRWWSCAPFDSVDAVRQHFGDGTFGGRAWAVTRSDDDTAIGFVVANAHRQAGVVEIGYLIARDAWGAGVAREAVSAVVAHLFASGTRRVFADSDPDNAGSIRLLRAMGFTLEGRLRAEWETHIGVRDALIFGLLRDEWRG</sequence>
<protein>
    <recommendedName>
        <fullName evidence="1">N-acetyltransferase domain-containing protein</fullName>
    </recommendedName>
</protein>
<feature type="domain" description="N-acetyltransferase" evidence="1">
    <location>
        <begin position="12"/>
        <end position="170"/>
    </location>
</feature>
<dbReference type="InterPro" id="IPR051531">
    <property type="entry name" value="N-acetyltransferase"/>
</dbReference>
<dbReference type="InterPro" id="IPR000182">
    <property type="entry name" value="GNAT_dom"/>
</dbReference>